<accession>A0ABV4WDZ8</accession>
<dbReference type="Pfam" id="PF16734">
    <property type="entry name" value="Pilin_GH"/>
    <property type="match status" value="1"/>
</dbReference>
<keyword evidence="2" id="KW-0472">Membrane</keyword>
<dbReference type="Proteomes" id="UP001576780">
    <property type="component" value="Unassembled WGS sequence"/>
</dbReference>
<feature type="transmembrane region" description="Helical" evidence="2">
    <location>
        <begin position="104"/>
        <end position="124"/>
    </location>
</feature>
<feature type="transmembrane region" description="Helical" evidence="2">
    <location>
        <begin position="46"/>
        <end position="67"/>
    </location>
</feature>
<feature type="region of interest" description="Disordered" evidence="1">
    <location>
        <begin position="237"/>
        <end position="264"/>
    </location>
</feature>
<keyword evidence="2" id="KW-1133">Transmembrane helix</keyword>
<name>A0ABV4WDZ8_9CYAN</name>
<dbReference type="InterPro" id="IPR031975">
    <property type="entry name" value="Pilin_GH"/>
</dbReference>
<reference evidence="3 4" key="1">
    <citation type="submission" date="2024-09" db="EMBL/GenBank/DDBJ databases">
        <title>Floridaenema gen nov. (Aerosakkonemataceae, Aerosakkonematales ord. nov., Cyanobacteria) from benthic tropical and subtropical fresh waters, with the description of four new species.</title>
        <authorList>
            <person name="Moretto J.A."/>
            <person name="Berthold D.E."/>
            <person name="Lefler F.W."/>
            <person name="Huang I.-S."/>
            <person name="Laughinghouse H. IV."/>
        </authorList>
    </citation>
    <scope>NUCLEOTIDE SEQUENCE [LARGE SCALE GENOMIC DNA]</scope>
    <source>
        <strain evidence="3 4">BLCC-F167</strain>
    </source>
</reference>
<dbReference type="EMBL" id="JBHFNT010000028">
    <property type="protein sequence ID" value="MFB2833320.1"/>
    <property type="molecule type" value="Genomic_DNA"/>
</dbReference>
<sequence length="264" mass="29786">MSELIIANGFAPIVLTKEGGIFIFISIIPVEMLIIWLFLKPPISRLFIGVLGANIATSILGIPVLFMGGYYNLFTSILPFSFLLSFLLESAIYKGFFKQSCWKVLVASFASNLVSYIMCASFLVPFSENSELFYEETNPSNFASSSIRQWLIQEQIFYSENGQFASPSEFKDFSKRGKYYKFEMQSEPQKATIVAIPKRNNLRSLRGTIFGKDKGKDELAEFTKIICLTEKPSMTPPEMPQLVKGELQCPPGSLDKSKYFGLRQ</sequence>
<keyword evidence="2" id="KW-0812">Transmembrane</keyword>
<gene>
    <name evidence="3" type="ORF">ACE1CA_02180</name>
</gene>
<proteinExistence type="predicted"/>
<comment type="caution">
    <text evidence="3">The sequence shown here is derived from an EMBL/GenBank/DDBJ whole genome shotgun (WGS) entry which is preliminary data.</text>
</comment>
<evidence type="ECO:0000313" key="3">
    <source>
        <dbReference type="EMBL" id="MFB2833320.1"/>
    </source>
</evidence>
<evidence type="ECO:0000256" key="1">
    <source>
        <dbReference type="SAM" id="MobiDB-lite"/>
    </source>
</evidence>
<feature type="transmembrane region" description="Helical" evidence="2">
    <location>
        <begin position="73"/>
        <end position="92"/>
    </location>
</feature>
<dbReference type="RefSeq" id="WP_413275783.1">
    <property type="nucleotide sequence ID" value="NZ_JBHFNT010000028.1"/>
</dbReference>
<organism evidence="3 4">
    <name type="scientific">Floridaenema evergladense BLCC-F167</name>
    <dbReference type="NCBI Taxonomy" id="3153639"/>
    <lineage>
        <taxon>Bacteria</taxon>
        <taxon>Bacillati</taxon>
        <taxon>Cyanobacteriota</taxon>
        <taxon>Cyanophyceae</taxon>
        <taxon>Oscillatoriophycideae</taxon>
        <taxon>Aerosakkonematales</taxon>
        <taxon>Aerosakkonemataceae</taxon>
        <taxon>Floridanema</taxon>
        <taxon>Floridanema evergladense</taxon>
    </lineage>
</organism>
<evidence type="ECO:0000313" key="4">
    <source>
        <dbReference type="Proteomes" id="UP001576780"/>
    </source>
</evidence>
<evidence type="ECO:0000256" key="2">
    <source>
        <dbReference type="SAM" id="Phobius"/>
    </source>
</evidence>
<protein>
    <submittedName>
        <fullName evidence="3">Type IV pilin-like G/H family protein</fullName>
    </submittedName>
</protein>
<keyword evidence="4" id="KW-1185">Reference proteome</keyword>
<feature type="transmembrane region" description="Helical" evidence="2">
    <location>
        <begin position="20"/>
        <end position="39"/>
    </location>
</feature>